<evidence type="ECO:0000256" key="1">
    <source>
        <dbReference type="SAM" id="MobiDB-lite"/>
    </source>
</evidence>
<feature type="non-terminal residue" evidence="2">
    <location>
        <position position="1"/>
    </location>
</feature>
<reference evidence="2" key="1">
    <citation type="journal article" date="2021" name="Proc. Natl. Acad. Sci. U.S.A.">
        <title>Three genomes in the algal genus Volvox reveal the fate of a haploid sex-determining region after a transition to homothallism.</title>
        <authorList>
            <person name="Yamamoto K."/>
            <person name="Hamaji T."/>
            <person name="Kawai-Toyooka H."/>
            <person name="Matsuzaki R."/>
            <person name="Takahashi F."/>
            <person name="Nishimura Y."/>
            <person name="Kawachi M."/>
            <person name="Noguchi H."/>
            <person name="Minakuchi Y."/>
            <person name="Umen J.G."/>
            <person name="Toyoda A."/>
            <person name="Nozaki H."/>
        </authorList>
    </citation>
    <scope>NUCLEOTIDE SEQUENCE</scope>
    <source>
        <strain evidence="2">NIES-3780</strain>
    </source>
</reference>
<feature type="compositionally biased region" description="Polar residues" evidence="1">
    <location>
        <begin position="11"/>
        <end position="20"/>
    </location>
</feature>
<feature type="compositionally biased region" description="Basic and acidic residues" evidence="1">
    <location>
        <begin position="74"/>
        <end position="86"/>
    </location>
</feature>
<name>A0A8J4FC83_9CHLO</name>
<feature type="compositionally biased region" description="Low complexity" evidence="1">
    <location>
        <begin position="21"/>
        <end position="30"/>
    </location>
</feature>
<organism evidence="2 3">
    <name type="scientific">Volvox africanus</name>
    <dbReference type="NCBI Taxonomy" id="51714"/>
    <lineage>
        <taxon>Eukaryota</taxon>
        <taxon>Viridiplantae</taxon>
        <taxon>Chlorophyta</taxon>
        <taxon>core chlorophytes</taxon>
        <taxon>Chlorophyceae</taxon>
        <taxon>CS clade</taxon>
        <taxon>Chlamydomonadales</taxon>
        <taxon>Volvocaceae</taxon>
        <taxon>Volvox</taxon>
    </lineage>
</organism>
<dbReference type="EMBL" id="BNCO01000079">
    <property type="protein sequence ID" value="GIL65862.1"/>
    <property type="molecule type" value="Genomic_DNA"/>
</dbReference>
<sequence length="149" mass="15969">QRPSVRPGGSESMTSRTSHLPRSSTSPSVVRSDRGFTRQRVTSVPLLVWVGIGTGAVEAGPRAQEGEGGGTWQDEVHHTGQNDRGGRKVRSAQFYNVAESTRVVRLSSQYPPFFPASLLPCLPSSLPASLLPSLPACLPSSLLPTHVKR</sequence>
<comment type="caution">
    <text evidence="2">The sequence shown here is derived from an EMBL/GenBank/DDBJ whole genome shotgun (WGS) entry which is preliminary data.</text>
</comment>
<evidence type="ECO:0000313" key="2">
    <source>
        <dbReference type="EMBL" id="GIL65862.1"/>
    </source>
</evidence>
<gene>
    <name evidence="2" type="ORF">Vafri_19508</name>
</gene>
<proteinExistence type="predicted"/>
<feature type="region of interest" description="Disordered" evidence="1">
    <location>
        <begin position="1"/>
        <end position="34"/>
    </location>
</feature>
<evidence type="ECO:0000313" key="3">
    <source>
        <dbReference type="Proteomes" id="UP000747399"/>
    </source>
</evidence>
<dbReference type="AlphaFoldDB" id="A0A8J4FC83"/>
<dbReference type="Proteomes" id="UP000747399">
    <property type="component" value="Unassembled WGS sequence"/>
</dbReference>
<keyword evidence="3" id="KW-1185">Reference proteome</keyword>
<protein>
    <submittedName>
        <fullName evidence="2">Uncharacterized protein</fullName>
    </submittedName>
</protein>
<accession>A0A8J4FC83</accession>
<feature type="region of interest" description="Disordered" evidence="1">
    <location>
        <begin position="59"/>
        <end position="88"/>
    </location>
</feature>